<dbReference type="PIRSF" id="PIRSF000654">
    <property type="entry name" value="Integrin-linked_kinase"/>
    <property type="match status" value="1"/>
</dbReference>
<name>S7QCN6_GLOTA</name>
<sequence>DHPTQSFRREMVVWKQLRHPNVAPLLGICEWEIPAEQPNIPMQCLVSPWAQNGNLMEYLKSHQPDLPPIVREHMQCGSGTQRNVSQLMQIADALCYLHAHKPPMVHADLHPRNILIDHKHEPRLTDFGLSTFAGSHTTTGTQTTHGNEQYWAPEFILREPGEWTPTPESDMYAFACLGLQMYTREMPWQNFTSLQIQLNVTNGQRPSRPSTGSMSDDVWDVIQACWAQEAKKRMKSIHAWTKLIEYCSR</sequence>
<dbReference type="PANTHER" id="PTHR44329:SF288">
    <property type="entry name" value="MITOGEN-ACTIVATED PROTEIN KINASE KINASE KINASE 20"/>
    <property type="match status" value="1"/>
</dbReference>
<reference evidence="6 7" key="1">
    <citation type="journal article" date="2012" name="Science">
        <title>The Paleozoic origin of enzymatic lignin decomposition reconstructed from 31 fungal genomes.</title>
        <authorList>
            <person name="Floudas D."/>
            <person name="Binder M."/>
            <person name="Riley R."/>
            <person name="Barry K."/>
            <person name="Blanchette R.A."/>
            <person name="Henrissat B."/>
            <person name="Martinez A.T."/>
            <person name="Otillar R."/>
            <person name="Spatafora J.W."/>
            <person name="Yadav J.S."/>
            <person name="Aerts A."/>
            <person name="Benoit I."/>
            <person name="Boyd A."/>
            <person name="Carlson A."/>
            <person name="Copeland A."/>
            <person name="Coutinho P.M."/>
            <person name="de Vries R.P."/>
            <person name="Ferreira P."/>
            <person name="Findley K."/>
            <person name="Foster B."/>
            <person name="Gaskell J."/>
            <person name="Glotzer D."/>
            <person name="Gorecki P."/>
            <person name="Heitman J."/>
            <person name="Hesse C."/>
            <person name="Hori C."/>
            <person name="Igarashi K."/>
            <person name="Jurgens J.A."/>
            <person name="Kallen N."/>
            <person name="Kersten P."/>
            <person name="Kohler A."/>
            <person name="Kuees U."/>
            <person name="Kumar T.K.A."/>
            <person name="Kuo A."/>
            <person name="LaButti K."/>
            <person name="Larrondo L.F."/>
            <person name="Lindquist E."/>
            <person name="Ling A."/>
            <person name="Lombard V."/>
            <person name="Lucas S."/>
            <person name="Lundell T."/>
            <person name="Martin R."/>
            <person name="McLaughlin D.J."/>
            <person name="Morgenstern I."/>
            <person name="Morin E."/>
            <person name="Murat C."/>
            <person name="Nagy L.G."/>
            <person name="Nolan M."/>
            <person name="Ohm R.A."/>
            <person name="Patyshakuliyeva A."/>
            <person name="Rokas A."/>
            <person name="Ruiz-Duenas F.J."/>
            <person name="Sabat G."/>
            <person name="Salamov A."/>
            <person name="Samejima M."/>
            <person name="Schmutz J."/>
            <person name="Slot J.C."/>
            <person name="St John F."/>
            <person name="Stenlid J."/>
            <person name="Sun H."/>
            <person name="Sun S."/>
            <person name="Syed K."/>
            <person name="Tsang A."/>
            <person name="Wiebenga A."/>
            <person name="Young D."/>
            <person name="Pisabarro A."/>
            <person name="Eastwood D.C."/>
            <person name="Martin F."/>
            <person name="Cullen D."/>
            <person name="Grigoriev I.V."/>
            <person name="Hibbett D.S."/>
        </authorList>
    </citation>
    <scope>NUCLEOTIDE SEQUENCE [LARGE SCALE GENOMIC DNA]</scope>
    <source>
        <strain evidence="6 7">ATCC 11539</strain>
    </source>
</reference>
<evidence type="ECO:0000256" key="3">
    <source>
        <dbReference type="ARBA" id="ARBA00022777"/>
    </source>
</evidence>
<dbReference type="SUPFAM" id="SSF56112">
    <property type="entry name" value="Protein kinase-like (PK-like)"/>
    <property type="match status" value="1"/>
</dbReference>
<dbReference type="GeneID" id="19305876"/>
<gene>
    <name evidence="6" type="ORF">GLOTRDRAFT_39079</name>
</gene>
<dbReference type="Pfam" id="PF07714">
    <property type="entry name" value="PK_Tyr_Ser-Thr"/>
    <property type="match status" value="1"/>
</dbReference>
<dbReference type="InterPro" id="IPR051681">
    <property type="entry name" value="Ser/Thr_Kinases-Pseudokinases"/>
</dbReference>
<evidence type="ECO:0000256" key="1">
    <source>
        <dbReference type="ARBA" id="ARBA00022679"/>
    </source>
</evidence>
<dbReference type="EMBL" id="KB469299">
    <property type="protein sequence ID" value="EPQ57112.1"/>
    <property type="molecule type" value="Genomic_DNA"/>
</dbReference>
<evidence type="ECO:0000256" key="4">
    <source>
        <dbReference type="ARBA" id="ARBA00022840"/>
    </source>
</evidence>
<keyword evidence="1" id="KW-0808">Transferase</keyword>
<dbReference type="GO" id="GO:0004674">
    <property type="term" value="F:protein serine/threonine kinase activity"/>
    <property type="evidence" value="ECO:0007669"/>
    <property type="project" value="TreeGrafter"/>
</dbReference>
<keyword evidence="2" id="KW-0547">Nucleotide-binding</keyword>
<dbReference type="Gene3D" id="1.10.510.10">
    <property type="entry name" value="Transferase(Phosphotransferase) domain 1"/>
    <property type="match status" value="1"/>
</dbReference>
<dbReference type="HOGENOM" id="CLU_000288_7_18_1"/>
<evidence type="ECO:0000313" key="7">
    <source>
        <dbReference type="Proteomes" id="UP000030669"/>
    </source>
</evidence>
<dbReference type="STRING" id="670483.S7QCN6"/>
<dbReference type="InterPro" id="IPR000719">
    <property type="entry name" value="Prot_kinase_dom"/>
</dbReference>
<feature type="non-terminal residue" evidence="6">
    <location>
        <position position="1"/>
    </location>
</feature>
<evidence type="ECO:0000259" key="5">
    <source>
        <dbReference type="PROSITE" id="PS50011"/>
    </source>
</evidence>
<dbReference type="RefSeq" id="XP_007863984.1">
    <property type="nucleotide sequence ID" value="XM_007865793.1"/>
</dbReference>
<feature type="domain" description="Protein kinase" evidence="5">
    <location>
        <begin position="1"/>
        <end position="247"/>
    </location>
</feature>
<proteinExistence type="predicted"/>
<dbReference type="KEGG" id="gtr:GLOTRDRAFT_39079"/>
<protein>
    <submittedName>
        <fullName evidence="6">Kinase-like protein</fullName>
    </submittedName>
</protein>
<dbReference type="InterPro" id="IPR001245">
    <property type="entry name" value="Ser-Thr/Tyr_kinase_cat_dom"/>
</dbReference>
<keyword evidence="7" id="KW-1185">Reference proteome</keyword>
<dbReference type="PANTHER" id="PTHR44329">
    <property type="entry name" value="SERINE/THREONINE-PROTEIN KINASE TNNI3K-RELATED"/>
    <property type="match status" value="1"/>
</dbReference>
<evidence type="ECO:0000313" key="6">
    <source>
        <dbReference type="EMBL" id="EPQ57112.1"/>
    </source>
</evidence>
<dbReference type="OMA" id="FGNICEY"/>
<organism evidence="6 7">
    <name type="scientific">Gloeophyllum trabeum (strain ATCC 11539 / FP-39264 / Madison 617)</name>
    <name type="common">Brown rot fungus</name>
    <dbReference type="NCBI Taxonomy" id="670483"/>
    <lineage>
        <taxon>Eukaryota</taxon>
        <taxon>Fungi</taxon>
        <taxon>Dikarya</taxon>
        <taxon>Basidiomycota</taxon>
        <taxon>Agaricomycotina</taxon>
        <taxon>Agaricomycetes</taxon>
        <taxon>Gloeophyllales</taxon>
        <taxon>Gloeophyllaceae</taxon>
        <taxon>Gloeophyllum</taxon>
    </lineage>
</organism>
<evidence type="ECO:0000256" key="2">
    <source>
        <dbReference type="ARBA" id="ARBA00022741"/>
    </source>
</evidence>
<dbReference type="AlphaFoldDB" id="S7QCN6"/>
<dbReference type="GO" id="GO:0005524">
    <property type="term" value="F:ATP binding"/>
    <property type="evidence" value="ECO:0007669"/>
    <property type="project" value="UniProtKB-KW"/>
</dbReference>
<accession>S7QCN6</accession>
<dbReference type="PROSITE" id="PS50011">
    <property type="entry name" value="PROTEIN_KINASE_DOM"/>
    <property type="match status" value="1"/>
</dbReference>
<keyword evidence="4" id="KW-0067">ATP-binding</keyword>
<dbReference type="OrthoDB" id="538607at2759"/>
<dbReference type="eggNOG" id="KOG0192">
    <property type="taxonomic scope" value="Eukaryota"/>
</dbReference>
<dbReference type="InterPro" id="IPR011009">
    <property type="entry name" value="Kinase-like_dom_sf"/>
</dbReference>
<dbReference type="Proteomes" id="UP000030669">
    <property type="component" value="Unassembled WGS sequence"/>
</dbReference>
<keyword evidence="3 6" id="KW-0418">Kinase</keyword>